<feature type="compositionally biased region" description="Acidic residues" evidence="3">
    <location>
        <begin position="25"/>
        <end position="34"/>
    </location>
</feature>
<dbReference type="Pfam" id="PF09745">
    <property type="entry name" value="NSRP1_N"/>
    <property type="match status" value="1"/>
</dbReference>
<name>A0AAN0J9J7_AMPQE</name>
<feature type="compositionally biased region" description="Basic and acidic residues" evidence="3">
    <location>
        <begin position="161"/>
        <end position="191"/>
    </location>
</feature>
<dbReference type="PANTHER" id="PTHR31938:SF4">
    <property type="entry name" value="NUCLEAR SPECKLE SPLICING REGULATORY PROTEIN 1"/>
    <property type="match status" value="1"/>
</dbReference>
<feature type="compositionally biased region" description="Basic and acidic residues" evidence="3">
    <location>
        <begin position="205"/>
        <end position="215"/>
    </location>
</feature>
<feature type="compositionally biased region" description="Acidic residues" evidence="3">
    <location>
        <begin position="253"/>
        <end position="262"/>
    </location>
</feature>
<evidence type="ECO:0000256" key="3">
    <source>
        <dbReference type="SAM" id="MobiDB-lite"/>
    </source>
</evidence>
<dbReference type="InterPro" id="IPR042816">
    <property type="entry name" value="Nsrp1"/>
</dbReference>
<feature type="domain" description="Nuclear speckle splicing regulatory protein 1 N-terminal" evidence="4">
    <location>
        <begin position="60"/>
        <end position="175"/>
    </location>
</feature>
<comment type="similarity">
    <text evidence="1">Belongs to the NSRP1 family.</text>
</comment>
<protein>
    <recommendedName>
        <fullName evidence="4">Nuclear speckle splicing regulatory protein 1 N-terminal domain-containing protein</fullName>
    </recommendedName>
</protein>
<dbReference type="AlphaFoldDB" id="A0AAN0J9J7"/>
<reference evidence="6" key="1">
    <citation type="journal article" date="2010" name="Nature">
        <title>The Amphimedon queenslandica genome and the evolution of animal complexity.</title>
        <authorList>
            <person name="Srivastava M."/>
            <person name="Simakov O."/>
            <person name="Chapman J."/>
            <person name="Fahey B."/>
            <person name="Gauthier M.E."/>
            <person name="Mitros T."/>
            <person name="Richards G.S."/>
            <person name="Conaco C."/>
            <person name="Dacre M."/>
            <person name="Hellsten U."/>
            <person name="Larroux C."/>
            <person name="Putnam N.H."/>
            <person name="Stanke M."/>
            <person name="Adamska M."/>
            <person name="Darling A."/>
            <person name="Degnan S.M."/>
            <person name="Oakley T.H."/>
            <person name="Plachetzki D.C."/>
            <person name="Zhai Y."/>
            <person name="Adamski M."/>
            <person name="Calcino A."/>
            <person name="Cummins S.F."/>
            <person name="Goodstein D.M."/>
            <person name="Harris C."/>
            <person name="Jackson D.J."/>
            <person name="Leys S.P."/>
            <person name="Shu S."/>
            <person name="Woodcroft B.J."/>
            <person name="Vervoort M."/>
            <person name="Kosik K.S."/>
            <person name="Manning G."/>
            <person name="Degnan B.M."/>
            <person name="Rokhsar D.S."/>
        </authorList>
    </citation>
    <scope>NUCLEOTIDE SEQUENCE [LARGE SCALE GENOMIC DNA]</scope>
</reference>
<dbReference type="GO" id="GO:0000381">
    <property type="term" value="P:regulation of alternative mRNA splicing, via spliceosome"/>
    <property type="evidence" value="ECO:0007669"/>
    <property type="project" value="InterPro"/>
</dbReference>
<proteinExistence type="inferred from homology"/>
<dbReference type="EnsemblMetazoa" id="XM_019997814.1">
    <property type="protein sequence ID" value="XP_019853373.1"/>
    <property type="gene ID" value="LOC109582829"/>
</dbReference>
<dbReference type="PANTHER" id="PTHR31938">
    <property type="entry name" value="NUCLEAR SPECKLE SPLICING REGULATORY PROTEIN 1"/>
    <property type="match status" value="1"/>
</dbReference>
<feature type="region of interest" description="Disordered" evidence="3">
    <location>
        <begin position="1"/>
        <end position="41"/>
    </location>
</feature>
<feature type="compositionally biased region" description="Pro residues" evidence="3">
    <location>
        <begin position="270"/>
        <end position="279"/>
    </location>
</feature>
<dbReference type="RefSeq" id="XP_019853373.1">
    <property type="nucleotide sequence ID" value="XM_019997814.1"/>
</dbReference>
<evidence type="ECO:0000256" key="2">
    <source>
        <dbReference type="ARBA" id="ARBA00023054"/>
    </source>
</evidence>
<accession>A0AAN0J9J7</accession>
<dbReference type="InterPro" id="IPR018612">
    <property type="entry name" value="NSRP1_N"/>
</dbReference>
<keyword evidence="6" id="KW-1185">Reference proteome</keyword>
<organism evidence="5 6">
    <name type="scientific">Amphimedon queenslandica</name>
    <name type="common">Sponge</name>
    <dbReference type="NCBI Taxonomy" id="400682"/>
    <lineage>
        <taxon>Eukaryota</taxon>
        <taxon>Metazoa</taxon>
        <taxon>Porifera</taxon>
        <taxon>Demospongiae</taxon>
        <taxon>Heteroscleromorpha</taxon>
        <taxon>Haplosclerida</taxon>
        <taxon>Niphatidae</taxon>
        <taxon>Amphimedon</taxon>
    </lineage>
</organism>
<evidence type="ECO:0000259" key="4">
    <source>
        <dbReference type="Pfam" id="PF09745"/>
    </source>
</evidence>
<sequence length="325" mass="37467">MAAKKQYGLIIPKSKPQVLTKPSAFDDDSSDEDNVDARKKQVSASLRKEGIKRLEAKTTKNMLTEALCEDPSVFDYDGVYDQMQEKKRDSKLLGKQDRKSKYIANLKRTAEVRKIEQELAYERKVQKERETEGEAFSDKDSFVTPSYLRKLEERAAIEERLRKEEEIEKLNDVTKETDLSRFYRNVLERKTTGAPSSTTEEQEQDREKEDRHDYTDTFEQNDNEPLDEAGSEDDEGGNNDEGSGNEGSPPEKETDELDEEERQEAKEDSPPVPTVPEPQPETVEERRKRIFAKRTNEESALSAKERYLARKRAKLSEPTVITEDD</sequence>
<dbReference type="GeneID" id="109582829"/>
<evidence type="ECO:0000313" key="6">
    <source>
        <dbReference type="Proteomes" id="UP000007879"/>
    </source>
</evidence>
<dbReference type="KEGG" id="aqu:109582829"/>
<feature type="region of interest" description="Disordered" evidence="3">
    <location>
        <begin position="161"/>
        <end position="303"/>
    </location>
</feature>
<reference evidence="5" key="2">
    <citation type="submission" date="2024-06" db="UniProtKB">
        <authorList>
            <consortium name="EnsemblMetazoa"/>
        </authorList>
    </citation>
    <scope>IDENTIFICATION</scope>
</reference>
<evidence type="ECO:0000256" key="1">
    <source>
        <dbReference type="ARBA" id="ARBA00010126"/>
    </source>
</evidence>
<dbReference type="Proteomes" id="UP000007879">
    <property type="component" value="Unassembled WGS sequence"/>
</dbReference>
<feature type="region of interest" description="Disordered" evidence="3">
    <location>
        <begin position="122"/>
        <end position="141"/>
    </location>
</feature>
<evidence type="ECO:0000313" key="5">
    <source>
        <dbReference type="EnsemblMetazoa" id="XP_019853373.1"/>
    </source>
</evidence>
<feature type="compositionally biased region" description="Acidic residues" evidence="3">
    <location>
        <begin position="219"/>
        <end position="238"/>
    </location>
</feature>
<keyword evidence="2" id="KW-0175">Coiled coil</keyword>